<name>X1G4G6_9ZZZZ</name>
<feature type="domain" description="GerMN" evidence="1">
    <location>
        <begin position="4"/>
        <end position="87"/>
    </location>
</feature>
<dbReference type="Pfam" id="PF10646">
    <property type="entry name" value="Germane"/>
    <property type="match status" value="1"/>
</dbReference>
<dbReference type="AlphaFoldDB" id="X1G4G6"/>
<organism evidence="2">
    <name type="scientific">marine sediment metagenome</name>
    <dbReference type="NCBI Taxonomy" id="412755"/>
    <lineage>
        <taxon>unclassified sequences</taxon>
        <taxon>metagenomes</taxon>
        <taxon>ecological metagenomes</taxon>
    </lineage>
</organism>
<evidence type="ECO:0000313" key="2">
    <source>
        <dbReference type="EMBL" id="GAH39710.1"/>
    </source>
</evidence>
<comment type="caution">
    <text evidence="2">The sequence shown here is derived from an EMBL/GenBank/DDBJ whole genome shotgun (WGS) entry which is preliminary data.</text>
</comment>
<protein>
    <recommendedName>
        <fullName evidence="1">GerMN domain-containing protein</fullName>
    </recommendedName>
</protein>
<dbReference type="SMART" id="SM00909">
    <property type="entry name" value="Germane"/>
    <property type="match status" value="1"/>
</dbReference>
<evidence type="ECO:0000259" key="1">
    <source>
        <dbReference type="SMART" id="SM00909"/>
    </source>
</evidence>
<dbReference type="InterPro" id="IPR019606">
    <property type="entry name" value="GerMN"/>
</dbReference>
<dbReference type="EMBL" id="BARU01009640">
    <property type="protein sequence ID" value="GAH39710.1"/>
    <property type="molecule type" value="Genomic_DNA"/>
</dbReference>
<sequence length="114" mass="12831">MLTTKGPESNNLYPTIPSNVEVNSVEISDSTATVDFSKEILTNFEEIPHSSTTETLAIYSIVNTLTEFEQINKIKITIEGKDSGEIDGLYIEDFWGHIGIYEEFTRNEDLIINP</sequence>
<accession>X1G4G6</accession>
<proteinExistence type="predicted"/>
<gene>
    <name evidence="2" type="ORF">S03H2_18570</name>
</gene>
<reference evidence="2" key="1">
    <citation type="journal article" date="2014" name="Front. Microbiol.">
        <title>High frequency of phylogenetically diverse reductive dehalogenase-homologous genes in deep subseafloor sedimentary metagenomes.</title>
        <authorList>
            <person name="Kawai M."/>
            <person name="Futagami T."/>
            <person name="Toyoda A."/>
            <person name="Takaki Y."/>
            <person name="Nishi S."/>
            <person name="Hori S."/>
            <person name="Arai W."/>
            <person name="Tsubouchi T."/>
            <person name="Morono Y."/>
            <person name="Uchiyama I."/>
            <person name="Ito T."/>
            <person name="Fujiyama A."/>
            <person name="Inagaki F."/>
            <person name="Takami H."/>
        </authorList>
    </citation>
    <scope>NUCLEOTIDE SEQUENCE</scope>
    <source>
        <strain evidence="2">Expedition CK06-06</strain>
    </source>
</reference>